<organism evidence="3 4">
    <name type="scientific">Solirubrum puertoriconensis</name>
    <dbReference type="NCBI Taxonomy" id="1751427"/>
    <lineage>
        <taxon>Bacteria</taxon>
        <taxon>Pseudomonadati</taxon>
        <taxon>Bacteroidota</taxon>
        <taxon>Cytophagia</taxon>
        <taxon>Cytophagales</taxon>
    </lineage>
</organism>
<feature type="chain" id="PRO_5040834780" description="Gliding motility-associated protein GldM first immunoglobulin-like domain-containing protein" evidence="1">
    <location>
        <begin position="23"/>
        <end position="307"/>
    </location>
</feature>
<name>A0A9X0L5T3_SOLP1</name>
<dbReference type="OrthoDB" id="885755at2"/>
<sequence length="307" mass="33378">MYRTFTLISRRCFLLLLGCVGACRPASSDADRHQLEQLDAALQAVNQAQAASSVERLDLLGEVFDQHGASDDALREQVFALHDRTSAELAYLRQLRQRLHAPASAGDAGSLTGSEADTLRGRLRSYAQYVQQYVPAAGGSLGLDVKDDMDIQSVAGKQLNDQSFGEFYFKGNSEASSSAMLSLHEHRVLRLEHDALAKLSERVGPRGLFFEKIAPFAVPEAQTVRAGETYRAQLFLAAASPGVRHLKLEVNGLPVAMDPGTGSGRVSFRVPADAPAGPAVWEGKLRASYRGRPVTFPLRVPYQIKAQ</sequence>
<evidence type="ECO:0000313" key="4">
    <source>
        <dbReference type="Proteomes" id="UP000054223"/>
    </source>
</evidence>
<evidence type="ECO:0000256" key="1">
    <source>
        <dbReference type="SAM" id="SignalP"/>
    </source>
</evidence>
<dbReference type="InterPro" id="IPR048405">
    <property type="entry name" value="GldM_Ig-like-1"/>
</dbReference>
<feature type="signal peptide" evidence="1">
    <location>
        <begin position="1"/>
        <end position="22"/>
    </location>
</feature>
<evidence type="ECO:0000259" key="2">
    <source>
        <dbReference type="Pfam" id="PF21601"/>
    </source>
</evidence>
<dbReference type="Pfam" id="PF21601">
    <property type="entry name" value="GldM_2nd"/>
    <property type="match status" value="1"/>
</dbReference>
<gene>
    <name evidence="3" type="ORF">ASU33_19630</name>
</gene>
<evidence type="ECO:0000313" key="3">
    <source>
        <dbReference type="EMBL" id="KUG09037.1"/>
    </source>
</evidence>
<protein>
    <recommendedName>
        <fullName evidence="2">Gliding motility-associated protein GldM first immunoglobulin-like domain-containing protein</fullName>
    </recommendedName>
</protein>
<proteinExistence type="predicted"/>
<comment type="caution">
    <text evidence="3">The sequence shown here is derived from an EMBL/GenBank/DDBJ whole genome shotgun (WGS) entry which is preliminary data.</text>
</comment>
<feature type="domain" description="Gliding motility-associated protein GldM first immunoglobulin-like" evidence="2">
    <location>
        <begin position="210"/>
        <end position="304"/>
    </location>
</feature>
<keyword evidence="1" id="KW-0732">Signal</keyword>
<dbReference type="Proteomes" id="UP000054223">
    <property type="component" value="Unassembled WGS sequence"/>
</dbReference>
<keyword evidence="4" id="KW-1185">Reference proteome</keyword>
<accession>A0A9X0L5T3</accession>
<dbReference type="AlphaFoldDB" id="A0A9X0L5T3"/>
<dbReference type="RefSeq" id="WP_059068454.1">
    <property type="nucleotide sequence ID" value="NZ_LNAL01000005.1"/>
</dbReference>
<dbReference type="EMBL" id="LNAL01000005">
    <property type="protein sequence ID" value="KUG09037.1"/>
    <property type="molecule type" value="Genomic_DNA"/>
</dbReference>
<reference evidence="3 4" key="1">
    <citation type="submission" date="2015-11" db="EMBL/GenBank/DDBJ databases">
        <title>Solirubrum puertoriconensis gen. nov. an environmental bacteria isolated in Puerto Rico.</title>
        <authorList>
            <person name="Cuebas-Irizarry M.F."/>
            <person name="Montalvo-Rodriguez R."/>
        </authorList>
    </citation>
    <scope>NUCLEOTIDE SEQUENCE [LARGE SCALE GENOMIC DNA]</scope>
    <source>
        <strain evidence="3 4">MC1A</strain>
    </source>
</reference>